<dbReference type="AlphaFoldDB" id="A0A9P9EY64"/>
<feature type="transmembrane region" description="Helical" evidence="6">
    <location>
        <begin position="170"/>
        <end position="193"/>
    </location>
</feature>
<proteinExistence type="inferred from homology"/>
<dbReference type="Pfam" id="PF20684">
    <property type="entry name" value="Fung_rhodopsin"/>
    <property type="match status" value="1"/>
</dbReference>
<feature type="transmembrane region" description="Helical" evidence="6">
    <location>
        <begin position="205"/>
        <end position="226"/>
    </location>
</feature>
<dbReference type="InterPro" id="IPR049326">
    <property type="entry name" value="Rhodopsin_dom_fungi"/>
</dbReference>
<feature type="domain" description="Rhodopsin" evidence="7">
    <location>
        <begin position="30"/>
        <end position="280"/>
    </location>
</feature>
<evidence type="ECO:0000256" key="5">
    <source>
        <dbReference type="ARBA" id="ARBA00038359"/>
    </source>
</evidence>
<evidence type="ECO:0000256" key="4">
    <source>
        <dbReference type="ARBA" id="ARBA00023136"/>
    </source>
</evidence>
<gene>
    <name evidence="8" type="ORF">B0J13DRAFT_442026</name>
</gene>
<comment type="subcellular location">
    <subcellularLocation>
        <location evidence="1">Membrane</location>
        <topology evidence="1">Multi-pass membrane protein</topology>
    </subcellularLocation>
</comment>
<sequence length="320" mass="34369">MLFDTDTRSRAVFISVTVTFGIASVFAAGRLISRFGIVKRHGWDDYAFIVAWILAFGVSFAVDFSRSKGFGLYDDNVPRDGEAPLLRAQNTAIVMFIPALMAAKISILLLYLDIARQSQKFLRVGSYVTLAVVSVGGGVLTVITAFRCHPVQAAYNLATQSPSCIPFQSIWLTAWPINMATELAILVLPIPALTTLPLTPLRKSAVILSFVLGVVSIGVIDVARIYNLQLAVIDSGQATDLPSGSPDLSANASMALLWSAVEVNTAIIGASIPTLAPVIKWLTPSKALRLASHGSTRAFLLLFSSQRQSRNSPSLNPLAH</sequence>
<dbReference type="Proteomes" id="UP000717696">
    <property type="component" value="Unassembled WGS sequence"/>
</dbReference>
<feature type="transmembrane region" description="Helical" evidence="6">
    <location>
        <begin position="12"/>
        <end position="33"/>
    </location>
</feature>
<dbReference type="EMBL" id="JAGMUU010000008">
    <property type="protein sequence ID" value="KAH7146756.1"/>
    <property type="molecule type" value="Genomic_DNA"/>
</dbReference>
<feature type="transmembrane region" description="Helical" evidence="6">
    <location>
        <begin position="45"/>
        <end position="62"/>
    </location>
</feature>
<comment type="similarity">
    <text evidence="5">Belongs to the SAT4 family.</text>
</comment>
<accession>A0A9P9EY64</accession>
<feature type="non-terminal residue" evidence="8">
    <location>
        <position position="1"/>
    </location>
</feature>
<feature type="transmembrane region" description="Helical" evidence="6">
    <location>
        <begin position="124"/>
        <end position="146"/>
    </location>
</feature>
<name>A0A9P9EY64_9HYPO</name>
<keyword evidence="4 6" id="KW-0472">Membrane</keyword>
<evidence type="ECO:0000313" key="8">
    <source>
        <dbReference type="EMBL" id="KAH7146756.1"/>
    </source>
</evidence>
<dbReference type="InterPro" id="IPR052337">
    <property type="entry name" value="SAT4-like"/>
</dbReference>
<evidence type="ECO:0000256" key="1">
    <source>
        <dbReference type="ARBA" id="ARBA00004141"/>
    </source>
</evidence>
<feature type="transmembrane region" description="Helical" evidence="6">
    <location>
        <begin position="255"/>
        <end position="279"/>
    </location>
</feature>
<keyword evidence="3 6" id="KW-1133">Transmembrane helix</keyword>
<evidence type="ECO:0000256" key="3">
    <source>
        <dbReference type="ARBA" id="ARBA00022989"/>
    </source>
</evidence>
<dbReference type="PANTHER" id="PTHR33048">
    <property type="entry name" value="PTH11-LIKE INTEGRAL MEMBRANE PROTEIN (AFU_ORTHOLOGUE AFUA_5G11245)"/>
    <property type="match status" value="1"/>
</dbReference>
<evidence type="ECO:0000259" key="7">
    <source>
        <dbReference type="Pfam" id="PF20684"/>
    </source>
</evidence>
<organism evidence="8 9">
    <name type="scientific">Dactylonectria estremocensis</name>
    <dbReference type="NCBI Taxonomy" id="1079267"/>
    <lineage>
        <taxon>Eukaryota</taxon>
        <taxon>Fungi</taxon>
        <taxon>Dikarya</taxon>
        <taxon>Ascomycota</taxon>
        <taxon>Pezizomycotina</taxon>
        <taxon>Sordariomycetes</taxon>
        <taxon>Hypocreomycetidae</taxon>
        <taxon>Hypocreales</taxon>
        <taxon>Nectriaceae</taxon>
        <taxon>Dactylonectria</taxon>
    </lineage>
</organism>
<evidence type="ECO:0000256" key="6">
    <source>
        <dbReference type="SAM" id="Phobius"/>
    </source>
</evidence>
<reference evidence="8" key="1">
    <citation type="journal article" date="2021" name="Nat. Commun.">
        <title>Genetic determinants of endophytism in the Arabidopsis root mycobiome.</title>
        <authorList>
            <person name="Mesny F."/>
            <person name="Miyauchi S."/>
            <person name="Thiergart T."/>
            <person name="Pickel B."/>
            <person name="Atanasova L."/>
            <person name="Karlsson M."/>
            <person name="Huettel B."/>
            <person name="Barry K.W."/>
            <person name="Haridas S."/>
            <person name="Chen C."/>
            <person name="Bauer D."/>
            <person name="Andreopoulos W."/>
            <person name="Pangilinan J."/>
            <person name="LaButti K."/>
            <person name="Riley R."/>
            <person name="Lipzen A."/>
            <person name="Clum A."/>
            <person name="Drula E."/>
            <person name="Henrissat B."/>
            <person name="Kohler A."/>
            <person name="Grigoriev I.V."/>
            <person name="Martin F.M."/>
            <person name="Hacquard S."/>
        </authorList>
    </citation>
    <scope>NUCLEOTIDE SEQUENCE</scope>
    <source>
        <strain evidence="8">MPI-CAGE-AT-0021</strain>
    </source>
</reference>
<dbReference type="GO" id="GO:0016020">
    <property type="term" value="C:membrane"/>
    <property type="evidence" value="ECO:0007669"/>
    <property type="project" value="UniProtKB-SubCell"/>
</dbReference>
<keyword evidence="2 6" id="KW-0812">Transmembrane</keyword>
<comment type="caution">
    <text evidence="8">The sequence shown here is derived from an EMBL/GenBank/DDBJ whole genome shotgun (WGS) entry which is preliminary data.</text>
</comment>
<dbReference type="PANTHER" id="PTHR33048:SF47">
    <property type="entry name" value="INTEGRAL MEMBRANE PROTEIN-RELATED"/>
    <property type="match status" value="1"/>
</dbReference>
<evidence type="ECO:0000313" key="9">
    <source>
        <dbReference type="Proteomes" id="UP000717696"/>
    </source>
</evidence>
<feature type="transmembrane region" description="Helical" evidence="6">
    <location>
        <begin position="92"/>
        <end position="112"/>
    </location>
</feature>
<keyword evidence="9" id="KW-1185">Reference proteome</keyword>
<evidence type="ECO:0000256" key="2">
    <source>
        <dbReference type="ARBA" id="ARBA00022692"/>
    </source>
</evidence>
<dbReference type="OrthoDB" id="5077564at2759"/>
<protein>
    <recommendedName>
        <fullName evidence="7">Rhodopsin domain-containing protein</fullName>
    </recommendedName>
</protein>